<organism evidence="2 3">
    <name type="scientific">Talaromyces pinophilus</name>
    <name type="common">Penicillium pinophilum</name>
    <dbReference type="NCBI Taxonomy" id="128442"/>
    <lineage>
        <taxon>Eukaryota</taxon>
        <taxon>Fungi</taxon>
        <taxon>Dikarya</taxon>
        <taxon>Ascomycota</taxon>
        <taxon>Pezizomycotina</taxon>
        <taxon>Eurotiomycetes</taxon>
        <taxon>Eurotiomycetidae</taxon>
        <taxon>Eurotiales</taxon>
        <taxon>Trichocomaceae</taxon>
        <taxon>Talaromyces</taxon>
        <taxon>Talaromyces sect. Talaromyces</taxon>
    </lineage>
</organism>
<feature type="compositionally biased region" description="Basic and acidic residues" evidence="1">
    <location>
        <begin position="29"/>
        <end position="38"/>
    </location>
</feature>
<keyword evidence="3" id="KW-1185">Reference proteome</keyword>
<evidence type="ECO:0000313" key="2">
    <source>
        <dbReference type="EMBL" id="GAM36904.1"/>
    </source>
</evidence>
<feature type="compositionally biased region" description="Polar residues" evidence="1">
    <location>
        <begin position="1"/>
        <end position="10"/>
    </location>
</feature>
<evidence type="ECO:0000313" key="3">
    <source>
        <dbReference type="Proteomes" id="UP000053095"/>
    </source>
</evidence>
<dbReference type="Proteomes" id="UP000053095">
    <property type="component" value="Unassembled WGS sequence"/>
</dbReference>
<comment type="caution">
    <text evidence="2">The sequence shown here is derived from an EMBL/GenBank/DDBJ whole genome shotgun (WGS) entry which is preliminary data.</text>
</comment>
<protein>
    <submittedName>
        <fullName evidence="2">Uncharacterized protein</fullName>
    </submittedName>
</protein>
<feature type="compositionally biased region" description="Low complexity" evidence="1">
    <location>
        <begin position="40"/>
        <end position="51"/>
    </location>
</feature>
<dbReference type="EMBL" id="DF933818">
    <property type="protein sequence ID" value="GAM36904.1"/>
    <property type="molecule type" value="Genomic_DNA"/>
</dbReference>
<reference evidence="3" key="1">
    <citation type="journal article" date="2015" name="Genome Announc.">
        <title>Draft genome sequence of Talaromyces cellulolyticus strain Y-94, a source of lignocellulosic biomass-degrading enzymes.</title>
        <authorList>
            <person name="Fujii T."/>
            <person name="Koike H."/>
            <person name="Sawayama S."/>
            <person name="Yano S."/>
            <person name="Inoue H."/>
        </authorList>
    </citation>
    <scope>NUCLEOTIDE SEQUENCE [LARGE SCALE GENOMIC DNA]</scope>
    <source>
        <strain evidence="3">Y-94</strain>
    </source>
</reference>
<gene>
    <name evidence="2" type="ORF">TCE0_022f06367</name>
</gene>
<evidence type="ECO:0000256" key="1">
    <source>
        <dbReference type="SAM" id="MobiDB-lite"/>
    </source>
</evidence>
<feature type="compositionally biased region" description="Polar residues" evidence="1">
    <location>
        <begin position="52"/>
        <end position="65"/>
    </location>
</feature>
<proteinExistence type="predicted"/>
<dbReference type="AlphaFoldDB" id="A0A6V8H9U7"/>
<feature type="region of interest" description="Disordered" evidence="1">
    <location>
        <begin position="1"/>
        <end position="68"/>
    </location>
</feature>
<sequence length="565" mass="65262">MDQDSRSPSSEGKDTDSFASLNPKADAGLSEKLREMHLDTGSSTSASGTATNGENDNGSIPSQEGASIVPDGSNFLERYRHENKWFALKNKPIPSTRPEIDEWADEWLESYHEGIHLEIPRFINDGSRMAILDFLAAVELQDAETFGESFLKECRVKVEQSEMSKKFRFDFILHVTMVTWPETKEVLRISKADGLDGTDDATAADPKEQEEKKKNNAVDMYLFRRDWYGLLFGNIPTKKSVMDSWIEQWRLMYQRGVGLDIPAFIDNDAEEAKYAFIYRVQYEPGYSDFFEECLYDLLSGPFFKATSFIGILCRFETTWNRRRKTAEKAAAEEEEKRRCVCGLKNHQKWTECYYLNERIRPEGWIPWSKYMARIDELAQTDKKLRKFIQNHKLKPLYLKEIKEQHDPNVLHVSFPNILADLGEIETFSQYRDSFLLLHDTLYHICNDRDRFMDFTSLDPSRPENVLNYCGPQLNTMAVHGVGTVKIRITTPEGKSKGRSLIVHDVKYCPDAPCSGLSAQRAMQSGMYWDRPTDTLYVQEDGERKNFAKVVKRDNYPVLEYKLPQS</sequence>
<accession>A0A6V8H9U7</accession>
<name>A0A6V8H9U7_TALPI</name>